<dbReference type="InterPro" id="IPR003661">
    <property type="entry name" value="HisK_dim/P_dom"/>
</dbReference>
<feature type="domain" description="PAC" evidence="10">
    <location>
        <begin position="497"/>
        <end position="549"/>
    </location>
</feature>
<dbReference type="Pfam" id="PF13426">
    <property type="entry name" value="PAS_9"/>
    <property type="match status" value="1"/>
</dbReference>
<dbReference type="SMART" id="SM00065">
    <property type="entry name" value="GAF"/>
    <property type="match status" value="1"/>
</dbReference>
<keyword evidence="7" id="KW-1133">Transmembrane helix</keyword>
<evidence type="ECO:0000313" key="12">
    <source>
        <dbReference type="Proteomes" id="UP000443423"/>
    </source>
</evidence>
<dbReference type="InterPro" id="IPR013767">
    <property type="entry name" value="PAS_fold"/>
</dbReference>
<keyword evidence="3" id="KW-0597">Phosphoprotein</keyword>
<dbReference type="SUPFAM" id="SSF55874">
    <property type="entry name" value="ATPase domain of HSP90 chaperone/DNA topoisomerase II/histidine kinase"/>
    <property type="match status" value="1"/>
</dbReference>
<dbReference type="Gene3D" id="3.30.450.40">
    <property type="match status" value="1"/>
</dbReference>
<dbReference type="PANTHER" id="PTHR43304:SF1">
    <property type="entry name" value="PAC DOMAIN-CONTAINING PROTEIN"/>
    <property type="match status" value="1"/>
</dbReference>
<dbReference type="SUPFAM" id="SSF55781">
    <property type="entry name" value="GAF domain-like"/>
    <property type="match status" value="1"/>
</dbReference>
<dbReference type="GO" id="GO:0006355">
    <property type="term" value="P:regulation of DNA-templated transcription"/>
    <property type="evidence" value="ECO:0007669"/>
    <property type="project" value="InterPro"/>
</dbReference>
<dbReference type="InterPro" id="IPR036890">
    <property type="entry name" value="HATPase_C_sf"/>
</dbReference>
<dbReference type="Gene3D" id="3.30.450.20">
    <property type="entry name" value="PAS domain"/>
    <property type="match status" value="2"/>
</dbReference>
<keyword evidence="12" id="KW-1185">Reference proteome</keyword>
<dbReference type="OrthoDB" id="3369at2157"/>
<dbReference type="Pfam" id="PF02518">
    <property type="entry name" value="HATPase_c"/>
    <property type="match status" value="1"/>
</dbReference>
<dbReference type="AlphaFoldDB" id="A0A6A8G3R8"/>
<dbReference type="InterPro" id="IPR003594">
    <property type="entry name" value="HATPase_dom"/>
</dbReference>
<feature type="transmembrane region" description="Helical" evidence="7">
    <location>
        <begin position="41"/>
        <end position="63"/>
    </location>
</feature>
<dbReference type="Pfam" id="PF13185">
    <property type="entry name" value="GAF_2"/>
    <property type="match status" value="1"/>
</dbReference>
<sequence length="776" mass="85112">MDTLHERLSRVTPAVVPVVFGIFAFSQSIEHAHGGEPLMGLLLSVFPLLSIGVGFVFAGRFVHRSSLSTRMVWKFDAWLIAGALVGGAIASLFLVYQDTHGGTLIHANYIVVNSVAGGAAIASLLGYTTLMRTVKARELATTTDILDAVRELNRQIATIDDRETLEQAVCETLAAADPYVFAWIGTVEENEIVPTASAGVDDGYLDSITITVSGGDTSEGPTGTAARTHESAVMQNVQEDTSFGPWRDAASERGYQSSIAVPLAVQGTLYGVLSIYADRPDAFGGRERAVLEEVGVTLANSIAASETRHRESKLLNSMDDVVLVYAVDTGRILDANQTTFDRLGVEATALVGRRLDSFVEAVEADDWFRENAPTEQSVFESSFCTDDGETVPVEVSAVPIRYEGERAMLALARDITTRRKQFRSLRTYMEAIEHAGHAIYITDADGVVEYVNPAFEEQTGYDGSDIIGETPAVLNSGHYSDEFYTELWETIAGGDKWHYEGMIDLRKDGTEFYIDQTIAPIVIDDEVVQYVAIHRDITALKENEKRLEERNEQLELLNQIVRHDIRNDMQIVLGMSQLLEERVDDEDCRDMLDSITEKSDHVVELTQTVGELMTALLGDEPDGSSAISVKNFLEAEVEALAHGYPDADVRIEGEIPSTRVCANEMLESVFRNVLNNAVQHNRSDDPEVVVQVDEDEDHLVVHIEDNGPGIPEIQRSEVFGKGERGLESSGTGLGLYLVQSLVEHYGGNVDVRPNDPTGSIFEIRLRKGPCSTEEAV</sequence>
<dbReference type="GO" id="GO:0000155">
    <property type="term" value="F:phosphorelay sensor kinase activity"/>
    <property type="evidence" value="ECO:0007669"/>
    <property type="project" value="InterPro"/>
</dbReference>
<dbReference type="InterPro" id="IPR005467">
    <property type="entry name" value="His_kinase_dom"/>
</dbReference>
<feature type="domain" description="PAC" evidence="10">
    <location>
        <begin position="377"/>
        <end position="427"/>
    </location>
</feature>
<name>A0A6A8G3R8_9EURY</name>
<dbReference type="SMART" id="SM00388">
    <property type="entry name" value="HisKA"/>
    <property type="match status" value="1"/>
</dbReference>
<dbReference type="InterPro" id="IPR000014">
    <property type="entry name" value="PAS"/>
</dbReference>
<feature type="domain" description="Histidine kinase" evidence="8">
    <location>
        <begin position="560"/>
        <end position="769"/>
    </location>
</feature>
<dbReference type="InterPro" id="IPR036097">
    <property type="entry name" value="HisK_dim/P_sf"/>
</dbReference>
<dbReference type="Gene3D" id="3.30.565.10">
    <property type="entry name" value="Histidine kinase-like ATPase, C-terminal domain"/>
    <property type="match status" value="1"/>
</dbReference>
<dbReference type="InterPro" id="IPR052162">
    <property type="entry name" value="Sensor_kinase/Photoreceptor"/>
</dbReference>
<keyword evidence="4" id="KW-0808">Transferase</keyword>
<reference evidence="11 12" key="1">
    <citation type="submission" date="2019-11" db="EMBL/GenBank/DDBJ databases">
        <title>Whole genome sequence of Haloferax sp. MBLA0078.</title>
        <authorList>
            <person name="Seo M.-J."/>
            <person name="Cho E.-S."/>
        </authorList>
    </citation>
    <scope>NUCLEOTIDE SEQUENCE [LARGE SCALE GENOMIC DNA]</scope>
    <source>
        <strain evidence="11 12">MBLA0078</strain>
    </source>
</reference>
<evidence type="ECO:0000256" key="2">
    <source>
        <dbReference type="ARBA" id="ARBA00012438"/>
    </source>
</evidence>
<proteinExistence type="predicted"/>
<feature type="transmembrane region" description="Helical" evidence="7">
    <location>
        <begin position="75"/>
        <end position="96"/>
    </location>
</feature>
<dbReference type="RefSeq" id="WP_151109228.1">
    <property type="nucleotide sequence ID" value="NZ_WKJQ01000001.1"/>
</dbReference>
<accession>A0A6A8G3R8</accession>
<comment type="caution">
    <text evidence="11">The sequence shown here is derived from an EMBL/GenBank/DDBJ whole genome shotgun (WGS) entry which is preliminary data.</text>
</comment>
<dbReference type="InterPro" id="IPR003018">
    <property type="entry name" value="GAF"/>
</dbReference>
<dbReference type="CDD" id="cd00082">
    <property type="entry name" value="HisKA"/>
    <property type="match status" value="1"/>
</dbReference>
<dbReference type="PRINTS" id="PR00344">
    <property type="entry name" value="BCTRLSENSOR"/>
</dbReference>
<dbReference type="SMART" id="SM00387">
    <property type="entry name" value="HATPase_c"/>
    <property type="match status" value="1"/>
</dbReference>
<dbReference type="SMART" id="SM00086">
    <property type="entry name" value="PAC"/>
    <property type="match status" value="2"/>
</dbReference>
<dbReference type="NCBIfam" id="TIGR00229">
    <property type="entry name" value="sensory_box"/>
    <property type="match status" value="2"/>
</dbReference>
<dbReference type="EMBL" id="WKJQ01000001">
    <property type="protein sequence ID" value="MRW95579.1"/>
    <property type="molecule type" value="Genomic_DNA"/>
</dbReference>
<gene>
    <name evidence="11" type="ORF">GJR99_03185</name>
</gene>
<dbReference type="InterPro" id="IPR029016">
    <property type="entry name" value="GAF-like_dom_sf"/>
</dbReference>
<dbReference type="SMART" id="SM00091">
    <property type="entry name" value="PAS"/>
    <property type="match status" value="2"/>
</dbReference>
<feature type="domain" description="PAS" evidence="9">
    <location>
        <begin position="424"/>
        <end position="470"/>
    </location>
</feature>
<dbReference type="InterPro" id="IPR001610">
    <property type="entry name" value="PAC"/>
</dbReference>
<protein>
    <recommendedName>
        <fullName evidence="2">histidine kinase</fullName>
        <ecNumber evidence="2">2.7.13.3</ecNumber>
    </recommendedName>
</protein>
<evidence type="ECO:0000256" key="3">
    <source>
        <dbReference type="ARBA" id="ARBA00022553"/>
    </source>
</evidence>
<keyword evidence="6" id="KW-0175">Coiled coil</keyword>
<dbReference type="InterPro" id="IPR000700">
    <property type="entry name" value="PAS-assoc_C"/>
</dbReference>
<evidence type="ECO:0000256" key="1">
    <source>
        <dbReference type="ARBA" id="ARBA00000085"/>
    </source>
</evidence>
<feature type="coiled-coil region" evidence="6">
    <location>
        <begin position="530"/>
        <end position="564"/>
    </location>
</feature>
<dbReference type="Proteomes" id="UP000443423">
    <property type="component" value="Unassembled WGS sequence"/>
</dbReference>
<feature type="transmembrane region" description="Helical" evidence="7">
    <location>
        <begin position="108"/>
        <end position="127"/>
    </location>
</feature>
<dbReference type="Gene3D" id="1.10.287.130">
    <property type="match status" value="1"/>
</dbReference>
<dbReference type="CDD" id="cd00130">
    <property type="entry name" value="PAS"/>
    <property type="match status" value="2"/>
</dbReference>
<dbReference type="InterPro" id="IPR035965">
    <property type="entry name" value="PAS-like_dom_sf"/>
</dbReference>
<evidence type="ECO:0000313" key="11">
    <source>
        <dbReference type="EMBL" id="MRW95579.1"/>
    </source>
</evidence>
<dbReference type="EC" id="2.7.13.3" evidence="2"/>
<dbReference type="Pfam" id="PF00989">
    <property type="entry name" value="PAS"/>
    <property type="match status" value="1"/>
</dbReference>
<dbReference type="PANTHER" id="PTHR43304">
    <property type="entry name" value="PHYTOCHROME-LIKE PROTEIN CPH1"/>
    <property type="match status" value="1"/>
</dbReference>
<evidence type="ECO:0000259" key="10">
    <source>
        <dbReference type="PROSITE" id="PS50113"/>
    </source>
</evidence>
<evidence type="ECO:0000259" key="8">
    <source>
        <dbReference type="PROSITE" id="PS50109"/>
    </source>
</evidence>
<evidence type="ECO:0000256" key="7">
    <source>
        <dbReference type="SAM" id="Phobius"/>
    </source>
</evidence>
<keyword evidence="5" id="KW-0418">Kinase</keyword>
<keyword evidence="7" id="KW-0472">Membrane</keyword>
<comment type="catalytic activity">
    <reaction evidence="1">
        <text>ATP + protein L-histidine = ADP + protein N-phospho-L-histidine.</text>
        <dbReference type="EC" id="2.7.13.3"/>
    </reaction>
</comment>
<evidence type="ECO:0000256" key="5">
    <source>
        <dbReference type="ARBA" id="ARBA00022777"/>
    </source>
</evidence>
<dbReference type="SUPFAM" id="SSF47384">
    <property type="entry name" value="Homodimeric domain of signal transducing histidine kinase"/>
    <property type="match status" value="1"/>
</dbReference>
<dbReference type="PROSITE" id="PS50109">
    <property type="entry name" value="HIS_KIN"/>
    <property type="match status" value="1"/>
</dbReference>
<keyword evidence="7" id="KW-0812">Transmembrane</keyword>
<organism evidence="11 12">
    <name type="scientific">Haloferax marinum</name>
    <dbReference type="NCBI Taxonomy" id="2666143"/>
    <lineage>
        <taxon>Archaea</taxon>
        <taxon>Methanobacteriati</taxon>
        <taxon>Methanobacteriota</taxon>
        <taxon>Stenosarchaea group</taxon>
        <taxon>Halobacteria</taxon>
        <taxon>Halobacteriales</taxon>
        <taxon>Haloferacaceae</taxon>
        <taxon>Haloferax</taxon>
    </lineage>
</organism>
<evidence type="ECO:0000259" key="9">
    <source>
        <dbReference type="PROSITE" id="PS50112"/>
    </source>
</evidence>
<dbReference type="CDD" id="cd00075">
    <property type="entry name" value="HATPase"/>
    <property type="match status" value="1"/>
</dbReference>
<evidence type="ECO:0000256" key="6">
    <source>
        <dbReference type="SAM" id="Coils"/>
    </source>
</evidence>
<dbReference type="PROSITE" id="PS50112">
    <property type="entry name" value="PAS"/>
    <property type="match status" value="1"/>
</dbReference>
<dbReference type="PROSITE" id="PS50113">
    <property type="entry name" value="PAC"/>
    <property type="match status" value="2"/>
</dbReference>
<dbReference type="InterPro" id="IPR004358">
    <property type="entry name" value="Sig_transdc_His_kin-like_C"/>
</dbReference>
<evidence type="ECO:0000256" key="4">
    <source>
        <dbReference type="ARBA" id="ARBA00022679"/>
    </source>
</evidence>
<dbReference type="SUPFAM" id="SSF55785">
    <property type="entry name" value="PYP-like sensor domain (PAS domain)"/>
    <property type="match status" value="2"/>
</dbReference>